<dbReference type="Proteomes" id="UP000887574">
    <property type="component" value="Unplaced"/>
</dbReference>
<proteinExistence type="predicted"/>
<protein>
    <submittedName>
        <fullName evidence="2">Uncharacterized protein</fullName>
    </submittedName>
</protein>
<reference evidence="2" key="1">
    <citation type="submission" date="2022-11" db="UniProtKB">
        <authorList>
            <consortium name="WormBaseParasite"/>
        </authorList>
    </citation>
    <scope>IDENTIFICATION</scope>
</reference>
<evidence type="ECO:0000313" key="2">
    <source>
        <dbReference type="WBParaSite" id="jg3808"/>
    </source>
</evidence>
<name>A0A915E8Y2_9BILA</name>
<sequence length="61" mass="6752">MPASNYSLPDLSNADSESLGSCTLEVTLLPIILITRVTVEQFNKWKQPCGRDDAKKDAELK</sequence>
<evidence type="ECO:0000313" key="1">
    <source>
        <dbReference type="Proteomes" id="UP000887574"/>
    </source>
</evidence>
<keyword evidence="1" id="KW-1185">Reference proteome</keyword>
<dbReference type="AlphaFoldDB" id="A0A915E8Y2"/>
<accession>A0A915E8Y2</accession>
<organism evidence="1 2">
    <name type="scientific">Ditylenchus dipsaci</name>
    <dbReference type="NCBI Taxonomy" id="166011"/>
    <lineage>
        <taxon>Eukaryota</taxon>
        <taxon>Metazoa</taxon>
        <taxon>Ecdysozoa</taxon>
        <taxon>Nematoda</taxon>
        <taxon>Chromadorea</taxon>
        <taxon>Rhabditida</taxon>
        <taxon>Tylenchina</taxon>
        <taxon>Tylenchomorpha</taxon>
        <taxon>Sphaerularioidea</taxon>
        <taxon>Anguinidae</taxon>
        <taxon>Anguininae</taxon>
        <taxon>Ditylenchus</taxon>
    </lineage>
</organism>
<dbReference type="WBParaSite" id="jg3808">
    <property type="protein sequence ID" value="jg3808"/>
    <property type="gene ID" value="jg3808"/>
</dbReference>